<dbReference type="Pfam" id="PF13923">
    <property type="entry name" value="zf-C3HC4_2"/>
    <property type="match status" value="1"/>
</dbReference>
<dbReference type="GO" id="GO:0008270">
    <property type="term" value="F:zinc ion binding"/>
    <property type="evidence" value="ECO:0007669"/>
    <property type="project" value="UniProtKB-KW"/>
</dbReference>
<dbReference type="Proteomes" id="UP000094065">
    <property type="component" value="Unassembled WGS sequence"/>
</dbReference>
<dbReference type="EMBL" id="AWGJ01000002">
    <property type="protein sequence ID" value="ODN83107.1"/>
    <property type="molecule type" value="Genomic_DNA"/>
</dbReference>
<dbReference type="STRING" id="1295533.A0A1E3I3P2"/>
<proteinExistence type="predicted"/>
<keyword evidence="2" id="KW-0175">Coiled coil</keyword>
<evidence type="ECO:0000256" key="2">
    <source>
        <dbReference type="SAM" id="Coils"/>
    </source>
</evidence>
<dbReference type="AlphaFoldDB" id="A0A1E3I3P2"/>
<dbReference type="OrthoDB" id="6105938at2759"/>
<dbReference type="Gene3D" id="3.30.40.10">
    <property type="entry name" value="Zinc/RING finger domain, C3HC4 (zinc finger)"/>
    <property type="match status" value="1"/>
</dbReference>
<evidence type="ECO:0000256" key="1">
    <source>
        <dbReference type="PROSITE-ProRule" id="PRU00175"/>
    </source>
</evidence>
<dbReference type="InterPro" id="IPR001841">
    <property type="entry name" value="Znf_RING"/>
</dbReference>
<feature type="compositionally biased region" description="Acidic residues" evidence="3">
    <location>
        <begin position="471"/>
        <end position="506"/>
    </location>
</feature>
<protein>
    <recommendedName>
        <fullName evidence="4">RING-type domain-containing protein</fullName>
    </recommendedName>
</protein>
<sequence length="559" mass="61415">MPPTPTDKGSSRNAAAHPYQRPAPSAPAHVSPSTSKASKKSKRKAKREKKESIVSQPTAISATSLAAPSPDKKKTKKKRKSHSREMQPSDAPLAAVVPVPPQPAANASSCRDAGPSSTAPSVPSKKPVLVDSQTNVPVSAPAQTIAGDRPQKSSIDRELARMREEAKQREASRLELSRAREEIEQLKIATEVAKKQQEDMQRKVEELEKAAAQGEEQKKAFGGVLQRYDATKNDLTEALSCNVCFDIYRDPYILSCGHMACKDCLHQWFRSSASFRQPLVSGEISSLSDVSHRTKICHMCRCNIVRRPTRAFFLRTILEPLGLYNNTIEEGSGNQAGPSDPWHLTFPADPESHKLYDEADGIWRCPECLGEIADGACLGCELEFSDSEGDEEDEGDWDHADGRIANIMSDMFEGVYRRMNESLRNEGDAGDESDSSSESSHASERPIRQSPPPRANPWLGGSDHDEHSGSEEDSYEDSFIDDDEPEALSGEDDTFLDDSFVDDESDERISARGGPPPRVQTIASDTEDENDQPVFMGRGRRTNGRVVIADSDSSSEEEE</sequence>
<keyword evidence="1" id="KW-0862">Zinc</keyword>
<dbReference type="SUPFAM" id="SSF57850">
    <property type="entry name" value="RING/U-box"/>
    <property type="match status" value="1"/>
</dbReference>
<feature type="compositionally biased region" description="Polar residues" evidence="3">
    <location>
        <begin position="53"/>
        <end position="66"/>
    </location>
</feature>
<evidence type="ECO:0000313" key="6">
    <source>
        <dbReference type="Proteomes" id="UP000094065"/>
    </source>
</evidence>
<name>A0A1E3I3P2_9TREE</name>
<organism evidence="5 6">
    <name type="scientific">Cryptococcus amylolentus CBS 6039</name>
    <dbReference type="NCBI Taxonomy" id="1295533"/>
    <lineage>
        <taxon>Eukaryota</taxon>
        <taxon>Fungi</taxon>
        <taxon>Dikarya</taxon>
        <taxon>Basidiomycota</taxon>
        <taxon>Agaricomycotina</taxon>
        <taxon>Tremellomycetes</taxon>
        <taxon>Tremellales</taxon>
        <taxon>Cryptococcaceae</taxon>
        <taxon>Cryptococcus</taxon>
    </lineage>
</organism>
<dbReference type="RefSeq" id="XP_018997107.1">
    <property type="nucleotide sequence ID" value="XM_019134680.1"/>
</dbReference>
<feature type="region of interest" description="Disordered" evidence="3">
    <location>
        <begin position="424"/>
        <end position="559"/>
    </location>
</feature>
<keyword evidence="6" id="KW-1185">Reference proteome</keyword>
<feature type="coiled-coil region" evidence="2">
    <location>
        <begin position="162"/>
        <end position="217"/>
    </location>
</feature>
<reference evidence="5 6" key="1">
    <citation type="submission" date="2016-06" db="EMBL/GenBank/DDBJ databases">
        <title>Evolution of pathogenesis and genome organization in the Tremellales.</title>
        <authorList>
            <person name="Cuomo C."/>
            <person name="Litvintseva A."/>
            <person name="Heitman J."/>
            <person name="Chen Y."/>
            <person name="Sun S."/>
            <person name="Springer D."/>
            <person name="Dromer F."/>
            <person name="Young S."/>
            <person name="Zeng Q."/>
            <person name="Chapman S."/>
            <person name="Gujja S."/>
            <person name="Saif S."/>
            <person name="Birren B."/>
        </authorList>
    </citation>
    <scope>NUCLEOTIDE SEQUENCE [LARGE SCALE GENOMIC DNA]</scope>
    <source>
        <strain evidence="5 6">CBS 6039</strain>
    </source>
</reference>
<dbReference type="PROSITE" id="PS50089">
    <property type="entry name" value="ZF_RING_2"/>
    <property type="match status" value="1"/>
</dbReference>
<gene>
    <name evidence="5" type="ORF">L202_01316</name>
</gene>
<feature type="compositionally biased region" description="Basic residues" evidence="3">
    <location>
        <begin position="73"/>
        <end position="82"/>
    </location>
</feature>
<evidence type="ECO:0000259" key="4">
    <source>
        <dbReference type="PROSITE" id="PS50089"/>
    </source>
</evidence>
<evidence type="ECO:0000256" key="3">
    <source>
        <dbReference type="SAM" id="MobiDB-lite"/>
    </source>
</evidence>
<feature type="domain" description="RING-type" evidence="4">
    <location>
        <begin position="241"/>
        <end position="301"/>
    </location>
</feature>
<feature type="region of interest" description="Disordered" evidence="3">
    <location>
        <begin position="1"/>
        <end position="156"/>
    </location>
</feature>
<keyword evidence="1" id="KW-0863">Zinc-finger</keyword>
<keyword evidence="1" id="KW-0479">Metal-binding</keyword>
<accession>A0A1E3I3P2</accession>
<dbReference type="SMART" id="SM00184">
    <property type="entry name" value="RING"/>
    <property type="match status" value="1"/>
</dbReference>
<feature type="compositionally biased region" description="Low complexity" evidence="3">
    <location>
        <begin position="88"/>
        <end position="97"/>
    </location>
</feature>
<feature type="compositionally biased region" description="Low complexity" evidence="3">
    <location>
        <begin position="22"/>
        <end position="36"/>
    </location>
</feature>
<dbReference type="InterPro" id="IPR013083">
    <property type="entry name" value="Znf_RING/FYVE/PHD"/>
</dbReference>
<comment type="caution">
    <text evidence="5">The sequence shown here is derived from an EMBL/GenBank/DDBJ whole genome shotgun (WGS) entry which is preliminary data.</text>
</comment>
<feature type="compositionally biased region" description="Basic residues" evidence="3">
    <location>
        <begin position="37"/>
        <end position="47"/>
    </location>
</feature>
<dbReference type="GeneID" id="30152625"/>
<evidence type="ECO:0000313" key="5">
    <source>
        <dbReference type="EMBL" id="ODN83107.1"/>
    </source>
</evidence>